<comment type="caution">
    <text evidence="1">The sequence shown here is derived from an EMBL/GenBank/DDBJ whole genome shotgun (WGS) entry which is preliminary data.</text>
</comment>
<organism evidence="1 2">
    <name type="scientific">Cichlidogyrus casuarinus</name>
    <dbReference type="NCBI Taxonomy" id="1844966"/>
    <lineage>
        <taxon>Eukaryota</taxon>
        <taxon>Metazoa</taxon>
        <taxon>Spiralia</taxon>
        <taxon>Lophotrochozoa</taxon>
        <taxon>Platyhelminthes</taxon>
        <taxon>Monogenea</taxon>
        <taxon>Monopisthocotylea</taxon>
        <taxon>Dactylogyridea</taxon>
        <taxon>Ancyrocephalidae</taxon>
        <taxon>Cichlidogyrus</taxon>
    </lineage>
</organism>
<keyword evidence="2" id="KW-1185">Reference proteome</keyword>
<accession>A0ABD2PRZ3</accession>
<evidence type="ECO:0000313" key="1">
    <source>
        <dbReference type="EMBL" id="KAL3309798.1"/>
    </source>
</evidence>
<evidence type="ECO:0000313" key="2">
    <source>
        <dbReference type="Proteomes" id="UP001626550"/>
    </source>
</evidence>
<name>A0ABD2PRZ3_9PLAT</name>
<feature type="non-terminal residue" evidence="1">
    <location>
        <position position="288"/>
    </location>
</feature>
<dbReference type="Proteomes" id="UP001626550">
    <property type="component" value="Unassembled WGS sequence"/>
</dbReference>
<sequence>MHEKTYNELKQEVDDNIRKMQIPQAKFDFRMVKDSLIMILAMLNKSETVLSERLNDCKNGLRSISDILKACHQVWFEKKKSDANTAYRQVLLASVVVRMVELTNTNINASPAMNAAPLPKTLMFSYFTLMGFFVLENGWQDKIIDSFRKDFAQRYMNTENGCSGEVEEIKPDDVGQPEITSDGQLDKLNKYLKVLLVMLLCTSQSQAERLDILAENVGFLSGVRDYYAKRFPEEYEQAFEKCLAIAKEMEQAYRKKGVWETGKILEQVCLDRYRKWKMRATAMDAQIG</sequence>
<protein>
    <recommendedName>
        <fullName evidence="3">Neurochondrin</fullName>
    </recommendedName>
</protein>
<evidence type="ECO:0008006" key="3">
    <source>
        <dbReference type="Google" id="ProtNLM"/>
    </source>
</evidence>
<proteinExistence type="predicted"/>
<reference evidence="1 2" key="1">
    <citation type="submission" date="2024-11" db="EMBL/GenBank/DDBJ databases">
        <title>Adaptive evolution of stress response genes in parasites aligns with host niche diversity.</title>
        <authorList>
            <person name="Hahn C."/>
            <person name="Resl P."/>
        </authorList>
    </citation>
    <scope>NUCLEOTIDE SEQUENCE [LARGE SCALE GENOMIC DNA]</scope>
    <source>
        <strain evidence="1">EGGRZ-B1_66</strain>
        <tissue evidence="1">Body</tissue>
    </source>
</reference>
<dbReference type="EMBL" id="JBJKFK010003532">
    <property type="protein sequence ID" value="KAL3309798.1"/>
    <property type="molecule type" value="Genomic_DNA"/>
</dbReference>
<dbReference type="AlphaFoldDB" id="A0ABD2PRZ3"/>
<gene>
    <name evidence="1" type="ORF">Ciccas_011649</name>
</gene>